<sequence length="339" mass="38281">LVGHPNVVRLHENIVTLGYGDCTKIYIILEFITVVNCLKIVIHHGQLSEAESKRYFQQLIDGVNYCHIKGVYHRDLKPENLLLDSQGNLKFQIRACHKGYDGAVADVWSCGVILYVLMVGYLPFDEIDRTTLSSKSCSFIFLNSCPHWSSFISFSILKLNKELLLVGVMFLSNLLNSEDVNLDDVNAVFDDPEEELVDEPCSNEDVRPLAFNHQTRFVSQKPAKVVLLSMEVVAQLIGFKTHIHNYKIRVEGLSANKTYVFQVAPTFFMVDIQKASGDAGEYLKMDVGPSERRSVTASNRRLDELERRGRGHGRGRARVHDDDMHIGMDDDPIHGAPTM</sequence>
<keyword evidence="2" id="KW-1185">Reference proteome</keyword>
<dbReference type="Proteomes" id="UP001060215">
    <property type="component" value="Chromosome 4"/>
</dbReference>
<dbReference type="EMBL" id="CM045761">
    <property type="protein sequence ID" value="KAI8013401.1"/>
    <property type="molecule type" value="Genomic_DNA"/>
</dbReference>
<organism evidence="1 2">
    <name type="scientific">Camellia lanceoleosa</name>
    <dbReference type="NCBI Taxonomy" id="1840588"/>
    <lineage>
        <taxon>Eukaryota</taxon>
        <taxon>Viridiplantae</taxon>
        <taxon>Streptophyta</taxon>
        <taxon>Embryophyta</taxon>
        <taxon>Tracheophyta</taxon>
        <taxon>Spermatophyta</taxon>
        <taxon>Magnoliopsida</taxon>
        <taxon>eudicotyledons</taxon>
        <taxon>Gunneridae</taxon>
        <taxon>Pentapetalae</taxon>
        <taxon>asterids</taxon>
        <taxon>Ericales</taxon>
        <taxon>Theaceae</taxon>
        <taxon>Camellia</taxon>
    </lineage>
</organism>
<reference evidence="1 2" key="1">
    <citation type="journal article" date="2022" name="Plant J.">
        <title>Chromosome-level genome of Camellia lanceoleosa provides a valuable resource for understanding genome evolution and self-incompatibility.</title>
        <authorList>
            <person name="Gong W."/>
            <person name="Xiao S."/>
            <person name="Wang L."/>
            <person name="Liao Z."/>
            <person name="Chang Y."/>
            <person name="Mo W."/>
            <person name="Hu G."/>
            <person name="Li W."/>
            <person name="Zhao G."/>
            <person name="Zhu H."/>
            <person name="Hu X."/>
            <person name="Ji K."/>
            <person name="Xiang X."/>
            <person name="Song Q."/>
            <person name="Yuan D."/>
            <person name="Jin S."/>
            <person name="Zhang L."/>
        </authorList>
    </citation>
    <scope>NUCLEOTIDE SEQUENCE [LARGE SCALE GENOMIC DNA]</scope>
    <source>
        <strain evidence="1">SQ_2022a</strain>
    </source>
</reference>
<evidence type="ECO:0000313" key="1">
    <source>
        <dbReference type="EMBL" id="KAI8013401.1"/>
    </source>
</evidence>
<keyword evidence="1" id="KW-0418">Kinase</keyword>
<keyword evidence="1" id="KW-0808">Transferase</keyword>
<proteinExistence type="predicted"/>
<accession>A0ACC0HMU9</accession>
<feature type="non-terminal residue" evidence="1">
    <location>
        <position position="1"/>
    </location>
</feature>
<evidence type="ECO:0000313" key="2">
    <source>
        <dbReference type="Proteomes" id="UP001060215"/>
    </source>
</evidence>
<comment type="caution">
    <text evidence="1">The sequence shown here is derived from an EMBL/GenBank/DDBJ whole genome shotgun (WGS) entry which is preliminary data.</text>
</comment>
<protein>
    <submittedName>
        <fullName evidence="1">CBL-interacting serine/threonine-protein kinase 8</fullName>
    </submittedName>
</protein>
<gene>
    <name evidence="1" type="ORF">LOK49_LG05G03176</name>
</gene>
<name>A0ACC0HMU9_9ERIC</name>